<protein>
    <submittedName>
        <fullName evidence="1">ADP-ribosylglycohydrolase family protein</fullName>
    </submittedName>
</protein>
<organism evidence="1 2">
    <name type="scientific">Mycolicibacterium sphagni</name>
    <dbReference type="NCBI Taxonomy" id="1786"/>
    <lineage>
        <taxon>Bacteria</taxon>
        <taxon>Bacillati</taxon>
        <taxon>Actinomycetota</taxon>
        <taxon>Actinomycetes</taxon>
        <taxon>Mycobacteriales</taxon>
        <taxon>Mycobacteriaceae</taxon>
        <taxon>Mycolicibacterium</taxon>
    </lineage>
</organism>
<dbReference type="RefSeq" id="WP_174399795.1">
    <property type="nucleotide sequence ID" value="NZ_VBSB01000014.1"/>
</dbReference>
<reference evidence="1 2" key="1">
    <citation type="submission" date="2019-05" db="EMBL/GenBank/DDBJ databases">
        <title>Mycolicibacterium sphagni ENV482 genome assembly.</title>
        <authorList>
            <person name="Chen W."/>
            <person name="Faulkner N.W."/>
            <person name="Hyman M.R."/>
        </authorList>
    </citation>
    <scope>NUCLEOTIDE SEQUENCE [LARGE SCALE GENOMIC DNA]</scope>
    <source>
        <strain evidence="1 2">ENV482</strain>
    </source>
</reference>
<keyword evidence="2" id="KW-1185">Reference proteome</keyword>
<dbReference type="InterPro" id="IPR050792">
    <property type="entry name" value="ADP-ribosylglycohydrolase"/>
</dbReference>
<comment type="caution">
    <text evidence="1">The sequence shown here is derived from an EMBL/GenBank/DDBJ whole genome shotgun (WGS) entry which is preliminary data.</text>
</comment>
<gene>
    <name evidence="1" type="ORF">FEG63_21180</name>
</gene>
<dbReference type="PANTHER" id="PTHR16222">
    <property type="entry name" value="ADP-RIBOSYLGLYCOHYDROLASE"/>
    <property type="match status" value="1"/>
</dbReference>
<proteinExistence type="predicted"/>
<dbReference type="Pfam" id="PF03747">
    <property type="entry name" value="ADP_ribosyl_GH"/>
    <property type="match status" value="1"/>
</dbReference>
<dbReference type="InterPro" id="IPR005502">
    <property type="entry name" value="Ribosyl_crysJ1"/>
</dbReference>
<evidence type="ECO:0000313" key="2">
    <source>
        <dbReference type="Proteomes" id="UP000708347"/>
    </source>
</evidence>
<dbReference type="PANTHER" id="PTHR16222:SF12">
    <property type="entry name" value="ADP-RIBOSYLGLYCOHYDROLASE-RELATED"/>
    <property type="match status" value="1"/>
</dbReference>
<dbReference type="SUPFAM" id="SSF101478">
    <property type="entry name" value="ADP-ribosylglycohydrolase"/>
    <property type="match status" value="1"/>
</dbReference>
<dbReference type="EMBL" id="VBSB01000014">
    <property type="protein sequence ID" value="NTY62063.1"/>
    <property type="molecule type" value="Genomic_DNA"/>
</dbReference>
<sequence length="344" mass="36735">MSTQINDSTTTSTHFAAKWADVLRGCAYGDAWGNTNEFKSYKSLTRTTAYGPNLPQRLVITDDTQMTLALARAIDTAGTADDEALRTAIVDEFVGWRSDPDNNRAPGNTCLRATAALAAGSPWTAATVVGSDGCGTVMRTSPAAFLPNHLWRPVAAWQAAVTHGKASGIAAALVMTAVIREAARGCMRPGKALGYAVELSTHPALRHGIGKWIAGHPQASTAAEADAFLAEGLREVADVLRHAHSAVEAFQRNPWGDDPCRYAGQGWRAQETLAVALLCVDALPSDPVSALRRATVTEGDSDSIAAVAGAILGALHRDPWPAEWADRLEPRYRDWISTAENYQF</sequence>
<name>A0ABX2JWF4_9MYCO</name>
<evidence type="ECO:0000313" key="1">
    <source>
        <dbReference type="EMBL" id="NTY62063.1"/>
    </source>
</evidence>
<dbReference type="Proteomes" id="UP000708347">
    <property type="component" value="Unassembled WGS sequence"/>
</dbReference>
<dbReference type="InterPro" id="IPR036705">
    <property type="entry name" value="Ribosyl_crysJ1_sf"/>
</dbReference>
<dbReference type="Gene3D" id="1.10.4080.10">
    <property type="entry name" value="ADP-ribosylation/Crystallin J1"/>
    <property type="match status" value="1"/>
</dbReference>
<accession>A0ABX2JWF4</accession>